<dbReference type="SUPFAM" id="SSF55816">
    <property type="entry name" value="5'-nucleotidase (syn. UDP-sugar hydrolase), C-terminal domain"/>
    <property type="match status" value="1"/>
</dbReference>
<evidence type="ECO:0000313" key="6">
    <source>
        <dbReference type="EMBL" id="QDV08847.1"/>
    </source>
</evidence>
<dbReference type="InterPro" id="IPR036907">
    <property type="entry name" value="5'-Nucleotdase_C_sf"/>
</dbReference>
<dbReference type="EMBL" id="CP036434">
    <property type="protein sequence ID" value="QDV08847.1"/>
    <property type="molecule type" value="Genomic_DNA"/>
</dbReference>
<gene>
    <name evidence="6" type="primary">yfkN</name>
    <name evidence="6" type="ORF">Poly30_44020</name>
</gene>
<evidence type="ECO:0000256" key="2">
    <source>
        <dbReference type="ARBA" id="ARBA00022729"/>
    </source>
</evidence>
<dbReference type="Proteomes" id="UP000320390">
    <property type="component" value="Chromosome"/>
</dbReference>
<feature type="domain" description="5'-Nucleotidase C-terminal" evidence="5">
    <location>
        <begin position="339"/>
        <end position="478"/>
    </location>
</feature>
<dbReference type="GO" id="GO:0016788">
    <property type="term" value="F:hydrolase activity, acting on ester bonds"/>
    <property type="evidence" value="ECO:0007669"/>
    <property type="project" value="InterPro"/>
</dbReference>
<name>A0A518EXP4_9BACT</name>
<dbReference type="PANTHER" id="PTHR11575">
    <property type="entry name" value="5'-NUCLEOTIDASE-RELATED"/>
    <property type="match status" value="1"/>
</dbReference>
<evidence type="ECO:0000256" key="3">
    <source>
        <dbReference type="RuleBase" id="RU362119"/>
    </source>
</evidence>
<keyword evidence="7" id="KW-1185">Reference proteome</keyword>
<dbReference type="CDD" id="cd00845">
    <property type="entry name" value="MPP_UshA_N_like"/>
    <property type="match status" value="1"/>
</dbReference>
<dbReference type="InterPro" id="IPR029052">
    <property type="entry name" value="Metallo-depent_PP-like"/>
</dbReference>
<keyword evidence="3" id="KW-0378">Hydrolase</keyword>
<dbReference type="PRINTS" id="PR01607">
    <property type="entry name" value="APYRASEFAMLY"/>
</dbReference>
<proteinExistence type="inferred from homology"/>
<dbReference type="InterPro" id="IPR008334">
    <property type="entry name" value="5'-Nucleotdase_C"/>
</dbReference>
<dbReference type="PANTHER" id="PTHR11575:SF24">
    <property type="entry name" value="5'-NUCLEOTIDASE"/>
    <property type="match status" value="1"/>
</dbReference>
<dbReference type="RefSeq" id="WP_419190471.1">
    <property type="nucleotide sequence ID" value="NZ_CP036434.1"/>
</dbReference>
<evidence type="ECO:0000259" key="5">
    <source>
        <dbReference type="Pfam" id="PF02872"/>
    </source>
</evidence>
<evidence type="ECO:0000256" key="1">
    <source>
        <dbReference type="ARBA" id="ARBA00006654"/>
    </source>
</evidence>
<evidence type="ECO:0000313" key="7">
    <source>
        <dbReference type="Proteomes" id="UP000320390"/>
    </source>
</evidence>
<dbReference type="GO" id="GO:0009166">
    <property type="term" value="P:nucleotide catabolic process"/>
    <property type="evidence" value="ECO:0007669"/>
    <property type="project" value="InterPro"/>
</dbReference>
<sequence precursor="true">MKPSHPPLHALWLLLLWLAMPLARANPQAEERHLVVLHTNDIHGQVLPRPAIWLKDVNPIPDSGGLPRLTAKLNELVAEARAAGASVVICDGGDWFQGTPEGQIGRGRSFLGALARAGHDGAVVGNHEFDHGLDVFLQHLKEVPMPALLANVRMPDGSPLPGTRDWILLERDGLRIALVGLLTTSTPSITHRATRDLLWTDPAEALARVRADLGDTVDLVIPVTHIGIEDDRALARAHPDLPLIVGGHSHTFLRTGVREGDTLIVQAGAKASVIGRVDLWLDEGGHVVRSEAQHVDLYGEPAAEFRNAEVDAACAALSAEAAERMDAVLGVFGGPLESSRRELTNSTSGNLITDLMRERSGADVAIHNRGGTRTTLAAGVCTRRDLFMLLPFDNHIEMLTMKGADVIELFRTSIEEERRSGVEFSGVTLEARLVEGKPKLVRVLLGGAQGRAIQPDETIRLATNSYMASGGDGWTLLAEQEVREVDFTLLRDMVEIAFESGPLMPSSEQRYSVIR</sequence>
<dbReference type="AlphaFoldDB" id="A0A518EXP4"/>
<dbReference type="InterPro" id="IPR006146">
    <property type="entry name" value="5'-Nucleotdase_CS"/>
</dbReference>
<evidence type="ECO:0000259" key="4">
    <source>
        <dbReference type="Pfam" id="PF00149"/>
    </source>
</evidence>
<dbReference type="InterPro" id="IPR006179">
    <property type="entry name" value="5_nucleotidase/apyrase"/>
</dbReference>
<dbReference type="SUPFAM" id="SSF56300">
    <property type="entry name" value="Metallo-dependent phosphatases"/>
    <property type="match status" value="1"/>
</dbReference>
<protein>
    <submittedName>
        <fullName evidence="6">Trifunctional nucleotide phosphoesterase protein YfkN</fullName>
    </submittedName>
</protein>
<reference evidence="6 7" key="1">
    <citation type="submission" date="2019-02" db="EMBL/GenBank/DDBJ databases">
        <title>Deep-cultivation of Planctomycetes and their phenomic and genomic characterization uncovers novel biology.</title>
        <authorList>
            <person name="Wiegand S."/>
            <person name="Jogler M."/>
            <person name="Boedeker C."/>
            <person name="Pinto D."/>
            <person name="Vollmers J."/>
            <person name="Rivas-Marin E."/>
            <person name="Kohn T."/>
            <person name="Peeters S.H."/>
            <person name="Heuer A."/>
            <person name="Rast P."/>
            <person name="Oberbeckmann S."/>
            <person name="Bunk B."/>
            <person name="Jeske O."/>
            <person name="Meyerdierks A."/>
            <person name="Storesund J.E."/>
            <person name="Kallscheuer N."/>
            <person name="Luecker S."/>
            <person name="Lage O.M."/>
            <person name="Pohl T."/>
            <person name="Merkel B.J."/>
            <person name="Hornburger P."/>
            <person name="Mueller R.-W."/>
            <person name="Bruemmer F."/>
            <person name="Labrenz M."/>
            <person name="Spormann A.M."/>
            <person name="Op den Camp H."/>
            <person name="Overmann J."/>
            <person name="Amann R."/>
            <person name="Jetten M.S.M."/>
            <person name="Mascher T."/>
            <person name="Medema M.H."/>
            <person name="Devos D.P."/>
            <person name="Kaster A.-K."/>
            <person name="Ovreas L."/>
            <person name="Rohde M."/>
            <person name="Galperin M.Y."/>
            <person name="Jogler C."/>
        </authorList>
    </citation>
    <scope>NUCLEOTIDE SEQUENCE [LARGE SCALE GENOMIC DNA]</scope>
    <source>
        <strain evidence="6 7">Poly30</strain>
    </source>
</reference>
<accession>A0A518EXP4</accession>
<dbReference type="Pfam" id="PF02872">
    <property type="entry name" value="5_nucleotid_C"/>
    <property type="match status" value="1"/>
</dbReference>
<dbReference type="Gene3D" id="3.90.780.10">
    <property type="entry name" value="5'-Nucleotidase, C-terminal domain"/>
    <property type="match status" value="1"/>
</dbReference>
<dbReference type="GO" id="GO:0046872">
    <property type="term" value="F:metal ion binding"/>
    <property type="evidence" value="ECO:0007669"/>
    <property type="project" value="InterPro"/>
</dbReference>
<feature type="chain" id="PRO_5022255589" evidence="3">
    <location>
        <begin position="26"/>
        <end position="515"/>
    </location>
</feature>
<dbReference type="GO" id="GO:0000166">
    <property type="term" value="F:nucleotide binding"/>
    <property type="evidence" value="ECO:0007669"/>
    <property type="project" value="UniProtKB-KW"/>
</dbReference>
<dbReference type="Gene3D" id="3.60.21.10">
    <property type="match status" value="1"/>
</dbReference>
<keyword evidence="2 3" id="KW-0732">Signal</keyword>
<dbReference type="InterPro" id="IPR004843">
    <property type="entry name" value="Calcineurin-like_PHP"/>
</dbReference>
<feature type="signal peptide" evidence="3">
    <location>
        <begin position="1"/>
        <end position="25"/>
    </location>
</feature>
<organism evidence="6 7">
    <name type="scientific">Saltatorellus ferox</name>
    <dbReference type="NCBI Taxonomy" id="2528018"/>
    <lineage>
        <taxon>Bacteria</taxon>
        <taxon>Pseudomonadati</taxon>
        <taxon>Planctomycetota</taxon>
        <taxon>Planctomycetia</taxon>
        <taxon>Planctomycetia incertae sedis</taxon>
        <taxon>Saltatorellus</taxon>
    </lineage>
</organism>
<feature type="domain" description="Calcineurin-like phosphoesterase" evidence="4">
    <location>
        <begin position="35"/>
        <end position="251"/>
    </location>
</feature>
<dbReference type="PROSITE" id="PS00786">
    <property type="entry name" value="5_NUCLEOTIDASE_2"/>
    <property type="match status" value="1"/>
</dbReference>
<comment type="similarity">
    <text evidence="1 3">Belongs to the 5'-nucleotidase family.</text>
</comment>
<dbReference type="PROSITE" id="PS00785">
    <property type="entry name" value="5_NUCLEOTIDASE_1"/>
    <property type="match status" value="1"/>
</dbReference>
<keyword evidence="3" id="KW-0547">Nucleotide-binding</keyword>
<dbReference type="Pfam" id="PF00149">
    <property type="entry name" value="Metallophos"/>
    <property type="match status" value="1"/>
</dbReference>